<dbReference type="InterPro" id="IPR055687">
    <property type="entry name" value="DUF7263"/>
</dbReference>
<dbReference type="EMBL" id="AOHU01000098">
    <property type="protein sequence ID" value="ELY26124.1"/>
    <property type="molecule type" value="Genomic_DNA"/>
</dbReference>
<dbReference type="OrthoDB" id="270259at2157"/>
<reference evidence="1 2" key="2">
    <citation type="journal article" date="2014" name="PLoS Genet.">
        <title>Phylogenetically driven sequencing of extremely halophilic archaea reveals strategies for static and dynamic osmo-response.</title>
        <authorList>
            <person name="Becker E.A."/>
            <person name="Seitzer P.M."/>
            <person name="Tritt A."/>
            <person name="Larsen D."/>
            <person name="Krusor M."/>
            <person name="Yao A.I."/>
            <person name="Wu D."/>
            <person name="Madern D."/>
            <person name="Eisen J.A."/>
            <person name="Darling A.E."/>
            <person name="Facciotti M.T."/>
        </authorList>
    </citation>
    <scope>NUCLEOTIDE SEQUENCE [LARGE SCALE GENOMIC DNA]</scope>
    <source>
        <strain evidence="2">ATCC 29605 / DSM 3757 / JCM 8879 / NBRC 14742 / NCIMB 2012 / VKM B-1768 / DS2</strain>
    </source>
</reference>
<dbReference type="AlphaFoldDB" id="A0A384KIH0"/>
<dbReference type="Pfam" id="PF23924">
    <property type="entry name" value="DUF7263"/>
    <property type="match status" value="1"/>
</dbReference>
<name>A0A384KIH0_HALVD</name>
<dbReference type="RefSeq" id="WP_004044318.1">
    <property type="nucleotide sequence ID" value="NC_013967.1"/>
</dbReference>
<reference evidence="2" key="1">
    <citation type="submission" date="2012-11" db="EMBL/GenBank/DDBJ databases">
        <authorList>
            <person name="Becker E.A."/>
            <person name="Seitzer P."/>
            <person name="Tritt A."/>
            <person name="Larsen D."/>
            <person name="Yao A."/>
            <person name="Wu D."/>
            <person name="Darling A."/>
            <person name="Eisen J.A."/>
            <person name="Facciotti M.T."/>
        </authorList>
    </citation>
    <scope>NUCLEOTIDE SEQUENCE [LARGE SCALE GENOMIC DNA]</scope>
    <source>
        <strain evidence="2">ATCC 29605 / DSM 3757 / JCM 8879 / NBRC 14742 / NCIMB 2012 / VKM B-1768 / DS2</strain>
    </source>
</reference>
<protein>
    <submittedName>
        <fullName evidence="1">Uncharacterized protein</fullName>
    </submittedName>
</protein>
<evidence type="ECO:0000313" key="2">
    <source>
        <dbReference type="Proteomes" id="UP000011532"/>
    </source>
</evidence>
<sequence length="231" mass="23943">MRSHGAARAQTTLAGLAVALVLVTAVTVGGVAAADRVLADAAGESLEQHRAESAADALLTESPITRSDNGSDAVDLTLANETNATVLAAAVPPLRGAAFRVRIDGRTVAERGDPSSGYTVSRGAVGVNRRTVRRSINLSAEPNTTLTGRTNRTRLDVNPAPNTTVQTIWVDDRVALHQPAGIEGQHVVGVSSRPDHEVRVETTGDEPSGSVDVSATAFDATVVRIEVTVDA</sequence>
<dbReference type="Proteomes" id="UP000011532">
    <property type="component" value="Unassembled WGS sequence"/>
</dbReference>
<comment type="caution">
    <text evidence="1">The sequence shown here is derived from an EMBL/GenBank/DDBJ whole genome shotgun (WGS) entry which is preliminary data.</text>
</comment>
<accession>A0A384KIH0</accession>
<gene>
    <name evidence="1" type="ORF">C498_15650</name>
</gene>
<dbReference type="GeneID" id="8924751"/>
<evidence type="ECO:0000313" key="1">
    <source>
        <dbReference type="EMBL" id="ELY26124.1"/>
    </source>
</evidence>
<proteinExistence type="predicted"/>
<organism evidence="1 2">
    <name type="scientific">Haloferax volcanii (strain ATCC 29605 / DSM 3757 / JCM 8879 / NBRC 14742 / NCIMB 2012 / VKM B-1768 / DS2)</name>
    <name type="common">Halobacterium volcanii</name>
    <dbReference type="NCBI Taxonomy" id="309800"/>
    <lineage>
        <taxon>Archaea</taxon>
        <taxon>Methanobacteriati</taxon>
        <taxon>Methanobacteriota</taxon>
        <taxon>Stenosarchaea group</taxon>
        <taxon>Halobacteria</taxon>
        <taxon>Halobacteriales</taxon>
        <taxon>Haloferacaceae</taxon>
        <taxon>Haloferax</taxon>
    </lineage>
</organism>